<protein>
    <submittedName>
        <fullName evidence="2">YlxR family protein</fullName>
    </submittedName>
</protein>
<dbReference type="SUPFAM" id="SSF64376">
    <property type="entry name" value="YlxR-like"/>
    <property type="match status" value="1"/>
</dbReference>
<dbReference type="Proteomes" id="UP001501594">
    <property type="component" value="Unassembled WGS sequence"/>
</dbReference>
<dbReference type="PANTHER" id="PTHR34215">
    <property type="entry name" value="BLL0784 PROTEIN"/>
    <property type="match status" value="1"/>
</dbReference>
<dbReference type="InterPro" id="IPR037465">
    <property type="entry name" value="YlxR"/>
</dbReference>
<keyword evidence="3" id="KW-1185">Reference proteome</keyword>
<proteinExistence type="predicted"/>
<dbReference type="PANTHER" id="PTHR34215:SF1">
    <property type="entry name" value="YLXR DOMAIN-CONTAINING PROTEIN"/>
    <property type="match status" value="1"/>
</dbReference>
<dbReference type="InterPro" id="IPR035931">
    <property type="entry name" value="YlxR-like_sf"/>
</dbReference>
<dbReference type="InterPro" id="IPR007393">
    <property type="entry name" value="YlxR_dom"/>
</dbReference>
<comment type="caution">
    <text evidence="2">The sequence shown here is derived from an EMBL/GenBank/DDBJ whole genome shotgun (WGS) entry which is preliminary data.</text>
</comment>
<gene>
    <name evidence="2" type="ORF">GCM10022256_06370</name>
</gene>
<organism evidence="2 3">
    <name type="scientific">Frondihabitans peucedani</name>
    <dbReference type="NCBI Taxonomy" id="598626"/>
    <lineage>
        <taxon>Bacteria</taxon>
        <taxon>Bacillati</taxon>
        <taxon>Actinomycetota</taxon>
        <taxon>Actinomycetes</taxon>
        <taxon>Micrococcales</taxon>
        <taxon>Microbacteriaceae</taxon>
        <taxon>Frondihabitans</taxon>
    </lineage>
</organism>
<feature type="domain" description="YlxR" evidence="1">
    <location>
        <begin position="5"/>
        <end position="77"/>
    </location>
</feature>
<reference evidence="3" key="1">
    <citation type="journal article" date="2019" name="Int. J. Syst. Evol. Microbiol.">
        <title>The Global Catalogue of Microorganisms (GCM) 10K type strain sequencing project: providing services to taxonomists for standard genome sequencing and annotation.</title>
        <authorList>
            <consortium name="The Broad Institute Genomics Platform"/>
            <consortium name="The Broad Institute Genome Sequencing Center for Infectious Disease"/>
            <person name="Wu L."/>
            <person name="Ma J."/>
        </authorList>
    </citation>
    <scope>NUCLEOTIDE SEQUENCE [LARGE SCALE GENOMIC DNA]</scope>
    <source>
        <strain evidence="3">JCM 17442</strain>
    </source>
</reference>
<dbReference type="Gene3D" id="3.30.1230.10">
    <property type="entry name" value="YlxR-like"/>
    <property type="match status" value="1"/>
</dbReference>
<sequence length="87" mass="9757">MEPVRTCIGTRARAARSSLLRVTVSDGRVVVDPAAVAPGRGAWLTPTMQAYESAVRRKAFRRALRLDRDPDTSELLQYLQEREHPLP</sequence>
<evidence type="ECO:0000313" key="2">
    <source>
        <dbReference type="EMBL" id="GAA4265025.1"/>
    </source>
</evidence>
<name>A0ABP8DYG2_9MICO</name>
<dbReference type="EMBL" id="BAABAU010000001">
    <property type="protein sequence ID" value="GAA4265025.1"/>
    <property type="molecule type" value="Genomic_DNA"/>
</dbReference>
<dbReference type="Pfam" id="PF04296">
    <property type="entry name" value="YlxR"/>
    <property type="match status" value="1"/>
</dbReference>
<evidence type="ECO:0000313" key="3">
    <source>
        <dbReference type="Proteomes" id="UP001501594"/>
    </source>
</evidence>
<evidence type="ECO:0000259" key="1">
    <source>
        <dbReference type="Pfam" id="PF04296"/>
    </source>
</evidence>
<accession>A0ABP8DYG2</accession>